<feature type="domain" description="DprA winged helix" evidence="3">
    <location>
        <begin position="298"/>
        <end position="356"/>
    </location>
</feature>
<name>A0A2U8I2Q0_9GAMM</name>
<evidence type="ECO:0000259" key="4">
    <source>
        <dbReference type="Pfam" id="PF25317"/>
    </source>
</evidence>
<dbReference type="InterPro" id="IPR003488">
    <property type="entry name" value="DprA"/>
</dbReference>
<comment type="similarity">
    <text evidence="1">Belongs to the DprA/Smf family.</text>
</comment>
<dbReference type="InterPro" id="IPR057666">
    <property type="entry name" value="DrpA_SLOG"/>
</dbReference>
<evidence type="ECO:0000313" key="5">
    <source>
        <dbReference type="EMBL" id="AWK13396.1"/>
    </source>
</evidence>
<dbReference type="AlphaFoldDB" id="A0A2U8I2Q0"/>
<reference evidence="5 6" key="1">
    <citation type="submission" date="2017-05" db="EMBL/GenBank/DDBJ databases">
        <title>Genome sequence of Candidatus Fukatsuia symbiotica and Candidatus Hamiltonella defensa from Acyrthosiphon pisum strain 5D.</title>
        <authorList>
            <person name="Patel V.A."/>
            <person name="Chevignon G."/>
            <person name="Russell J.A."/>
            <person name="Oliver K.M."/>
        </authorList>
    </citation>
    <scope>NUCLEOTIDE SEQUENCE [LARGE SCALE GENOMIC DNA]</scope>
    <source>
        <strain evidence="5 6">5D</strain>
    </source>
</reference>
<dbReference type="InterPro" id="IPR041614">
    <property type="entry name" value="DprA_WH"/>
</dbReference>
<organism evidence="5 6">
    <name type="scientific">Candidatus Fukatsuia symbiotica</name>
    <dbReference type="NCBI Taxonomy" id="1878942"/>
    <lineage>
        <taxon>Bacteria</taxon>
        <taxon>Pseudomonadati</taxon>
        <taxon>Pseudomonadota</taxon>
        <taxon>Gammaproteobacteria</taxon>
        <taxon>Enterobacterales</taxon>
        <taxon>Yersiniaceae</taxon>
        <taxon>Candidatus Fukatsuia</taxon>
    </lineage>
</organism>
<dbReference type="Pfam" id="PF25317">
    <property type="entry name" value="SAM_SMF"/>
    <property type="match status" value="1"/>
</dbReference>
<dbReference type="Gene3D" id="1.10.10.10">
    <property type="entry name" value="Winged helix-like DNA-binding domain superfamily/Winged helix DNA-binding domain"/>
    <property type="match status" value="1"/>
</dbReference>
<dbReference type="STRING" id="1878942.GCA_900128755_00526"/>
<dbReference type="Gene3D" id="3.40.50.450">
    <property type="match status" value="1"/>
</dbReference>
<proteinExistence type="inferred from homology"/>
<protein>
    <submittedName>
        <fullName evidence="5">DNA-protecting protein DprA</fullName>
    </submittedName>
</protein>
<dbReference type="InterPro" id="IPR036388">
    <property type="entry name" value="WH-like_DNA-bd_sf"/>
</dbReference>
<dbReference type="InterPro" id="IPR057338">
    <property type="entry name" value="DprA_SAM"/>
</dbReference>
<dbReference type="PANTHER" id="PTHR43022:SF1">
    <property type="entry name" value="PROTEIN SMF"/>
    <property type="match status" value="1"/>
</dbReference>
<gene>
    <name evidence="5" type="ORF">CCS41_01025</name>
</gene>
<evidence type="ECO:0000313" key="6">
    <source>
        <dbReference type="Proteomes" id="UP000261875"/>
    </source>
</evidence>
<dbReference type="NCBIfam" id="NF008007">
    <property type="entry name" value="PRK10736.1"/>
    <property type="match status" value="1"/>
</dbReference>
<evidence type="ECO:0000259" key="2">
    <source>
        <dbReference type="Pfam" id="PF02481"/>
    </source>
</evidence>
<accession>A0A2U8I2Q0</accession>
<dbReference type="Pfam" id="PF17782">
    <property type="entry name" value="WHD_DprA"/>
    <property type="match status" value="1"/>
</dbReference>
<sequence>MIIAEIWLRISMVKGIGAVRSCTIAERLIYYSDVHPDVLMAAGLNKLQAQQFIGANDQYIASTLAWLEDPSHHMLIYGHLDYPERLSHISSAPLLLFVTGNIAAISRPQVAMVGSRSFSHYGRRWARYFASELVQHGLAITSGLALGIDAICHQSALYSQGETIAVLGSGLKNIYPRQHDELAHRIVEQGGALVSEFLVTSSPLATHFPRRNRIISGLSSAVVVVEASLKSGSLITARYALEQGRDVFALPGPLDSPTSDGVHWLIQQGAYLANDPRDIVEQLEGSLQWLSLNKDTSPPFPEEQLELPFVDVLTNVEYEVTAVDTVAERAGQSVAEVVIKLLDLELAGWISAVPGGYIRVRG</sequence>
<dbReference type="Proteomes" id="UP000261875">
    <property type="component" value="Chromosome"/>
</dbReference>
<evidence type="ECO:0000256" key="1">
    <source>
        <dbReference type="ARBA" id="ARBA00006525"/>
    </source>
</evidence>
<dbReference type="Pfam" id="PF02481">
    <property type="entry name" value="DNA_processg_A"/>
    <property type="match status" value="1"/>
</dbReference>
<feature type="domain" description="Smf/DprA SAM" evidence="4">
    <location>
        <begin position="1"/>
        <end position="65"/>
    </location>
</feature>
<dbReference type="RefSeq" id="WP_072550353.1">
    <property type="nucleotide sequence ID" value="NZ_CP021659.1"/>
</dbReference>
<dbReference type="EMBL" id="CP021659">
    <property type="protein sequence ID" value="AWK13396.1"/>
    <property type="molecule type" value="Genomic_DNA"/>
</dbReference>
<evidence type="ECO:0000259" key="3">
    <source>
        <dbReference type="Pfam" id="PF17782"/>
    </source>
</evidence>
<dbReference type="PANTHER" id="PTHR43022">
    <property type="entry name" value="PROTEIN SMF"/>
    <property type="match status" value="1"/>
</dbReference>
<feature type="domain" description="Smf/DprA SLOG" evidence="2">
    <location>
        <begin position="74"/>
        <end position="283"/>
    </location>
</feature>
<dbReference type="NCBIfam" id="TIGR00732">
    <property type="entry name" value="dprA"/>
    <property type="match status" value="1"/>
</dbReference>
<dbReference type="SUPFAM" id="SSF102405">
    <property type="entry name" value="MCP/YpsA-like"/>
    <property type="match status" value="1"/>
</dbReference>
<keyword evidence="6" id="KW-1185">Reference proteome</keyword>
<dbReference type="OrthoDB" id="9785707at2"/>
<dbReference type="KEGG" id="fsm:CCS41_01025"/>
<dbReference type="GO" id="GO:0009294">
    <property type="term" value="P:DNA-mediated transformation"/>
    <property type="evidence" value="ECO:0007669"/>
    <property type="project" value="InterPro"/>
</dbReference>